<dbReference type="Proteomes" id="UP001500266">
    <property type="component" value="Unassembled WGS sequence"/>
</dbReference>
<proteinExistence type="predicted"/>
<sequence length="479" mass="51871">MRVPVPLAAMVAGAAVVYAASSLLRLRTFHAGTYDLVIFDQAVRSYSRFGAPVAMVKGVHNGFGPDFSILGDHFSPILALLAPLYRIHDGPGTLLVAQAVLFAAAIAPIWRYARRRLGTCAAYCAAGAYALSWPVAEALAFDFHEVAFVPLLSALLVERHDAGRRGQALLAAAALLLVKEDMGLLLAGFGLYLLTRRGERRLGAGLVGAGAAATWAASRVLIPAFGGDGDYYWAYGSLGDDLPDVVRHVLTRPWDAVIALVTPVTKAWTMALLVLPLLLLPLLSPITLTAVPLLAERMLAGSFPNWWEPKYHYNAFLIAVLVIAAVDGAARLSSPHDRLAALWERVRPGARVRPHAAGALLVAAALTVPFFAFGDLVDPSYLRRDGRARAAAEAVARVPDGVVVETANRLGPALTSRTRVLLWDQRPRGAPWVVADVERHTFPFFSLDEQRRRVQELVASGYREVFRSGGYVVLHRPRH</sequence>
<evidence type="ECO:0000313" key="3">
    <source>
        <dbReference type="Proteomes" id="UP001500266"/>
    </source>
</evidence>
<keyword evidence="3" id="KW-1185">Reference proteome</keyword>
<feature type="transmembrane region" description="Helical" evidence="1">
    <location>
        <begin position="117"/>
        <end position="136"/>
    </location>
</feature>
<feature type="transmembrane region" description="Helical" evidence="1">
    <location>
        <begin position="270"/>
        <end position="294"/>
    </location>
</feature>
<gene>
    <name evidence="2" type="ORF">GCM10022416_48390</name>
</gene>
<comment type="caution">
    <text evidence="2">The sequence shown here is derived from an EMBL/GenBank/DDBJ whole genome shotgun (WGS) entry which is preliminary data.</text>
</comment>
<evidence type="ECO:0000256" key="1">
    <source>
        <dbReference type="SAM" id="Phobius"/>
    </source>
</evidence>
<keyword evidence="1" id="KW-0472">Membrane</keyword>
<keyword evidence="1" id="KW-1133">Transmembrane helix</keyword>
<dbReference type="EMBL" id="BAABDO010000092">
    <property type="protein sequence ID" value="GAA4151296.1"/>
    <property type="molecule type" value="Genomic_DNA"/>
</dbReference>
<organism evidence="2 3">
    <name type="scientific">Actinomadura keratinilytica</name>
    <dbReference type="NCBI Taxonomy" id="547461"/>
    <lineage>
        <taxon>Bacteria</taxon>
        <taxon>Bacillati</taxon>
        <taxon>Actinomycetota</taxon>
        <taxon>Actinomycetes</taxon>
        <taxon>Streptosporangiales</taxon>
        <taxon>Thermomonosporaceae</taxon>
        <taxon>Actinomadura</taxon>
    </lineage>
</organism>
<feature type="transmembrane region" description="Helical" evidence="1">
    <location>
        <begin position="168"/>
        <end position="194"/>
    </location>
</feature>
<name>A0ABP7ZA26_9ACTN</name>
<feature type="transmembrane region" description="Helical" evidence="1">
    <location>
        <begin position="354"/>
        <end position="377"/>
    </location>
</feature>
<dbReference type="Pfam" id="PF09852">
    <property type="entry name" value="DUF2079"/>
    <property type="match status" value="1"/>
</dbReference>
<reference evidence="3" key="1">
    <citation type="journal article" date="2019" name="Int. J. Syst. Evol. Microbiol.">
        <title>The Global Catalogue of Microorganisms (GCM) 10K type strain sequencing project: providing services to taxonomists for standard genome sequencing and annotation.</title>
        <authorList>
            <consortium name="The Broad Institute Genomics Platform"/>
            <consortium name="The Broad Institute Genome Sequencing Center for Infectious Disease"/>
            <person name="Wu L."/>
            <person name="Ma J."/>
        </authorList>
    </citation>
    <scope>NUCLEOTIDE SEQUENCE [LARGE SCALE GENOMIC DNA]</scope>
    <source>
        <strain evidence="3">JCM 17316</strain>
    </source>
</reference>
<keyword evidence="1" id="KW-0812">Transmembrane</keyword>
<evidence type="ECO:0000313" key="2">
    <source>
        <dbReference type="EMBL" id="GAA4151296.1"/>
    </source>
</evidence>
<feature type="transmembrane region" description="Helical" evidence="1">
    <location>
        <begin position="315"/>
        <end position="334"/>
    </location>
</feature>
<accession>A0ABP7ZA26</accession>
<feature type="transmembrane region" description="Helical" evidence="1">
    <location>
        <begin position="92"/>
        <end position="110"/>
    </location>
</feature>
<protein>
    <submittedName>
        <fullName evidence="2">DUF2079 domain-containing protein</fullName>
    </submittedName>
</protein>
<dbReference type="InterPro" id="IPR018650">
    <property type="entry name" value="STSV1_Orf64"/>
</dbReference>